<keyword evidence="11" id="KW-1185">Reference proteome</keyword>
<evidence type="ECO:0000256" key="5">
    <source>
        <dbReference type="PIRSR" id="PIRSR623088-1"/>
    </source>
</evidence>
<dbReference type="Gene3D" id="3.30.450.40">
    <property type="match status" value="1"/>
</dbReference>
<feature type="binding site" evidence="7">
    <location>
        <position position="475"/>
    </location>
    <ligand>
        <name>Zn(2+)</name>
        <dbReference type="ChEBI" id="CHEBI:29105"/>
        <label>1</label>
    </ligand>
</feature>
<evidence type="ECO:0000313" key="11">
    <source>
        <dbReference type="Proteomes" id="UP000494165"/>
    </source>
</evidence>
<dbReference type="InterPro" id="IPR002073">
    <property type="entry name" value="PDEase_catalytic_dom"/>
</dbReference>
<dbReference type="InterPro" id="IPR036971">
    <property type="entry name" value="PDEase_catalytic_dom_sf"/>
</dbReference>
<keyword evidence="3 7" id="KW-0479">Metal-binding</keyword>
<evidence type="ECO:0000256" key="8">
    <source>
        <dbReference type="RuleBase" id="RU363067"/>
    </source>
</evidence>
<feature type="active site" description="Proton donor" evidence="5">
    <location>
        <position position="433"/>
    </location>
</feature>
<feature type="binding site" evidence="7">
    <location>
        <position position="587"/>
    </location>
    <ligand>
        <name>Zn(2+)</name>
        <dbReference type="ChEBI" id="CHEBI:29105"/>
        <label>1</label>
    </ligand>
</feature>
<dbReference type="SMART" id="SM00471">
    <property type="entry name" value="HDc"/>
    <property type="match status" value="1"/>
</dbReference>
<dbReference type="Gene3D" id="1.10.1300.10">
    <property type="entry name" value="3'5'-cyclic nucleotide phosphodiesterase, catalytic domain"/>
    <property type="match status" value="1"/>
</dbReference>
<dbReference type="PANTHER" id="PTHR11347">
    <property type="entry name" value="CYCLIC NUCLEOTIDE PHOSPHODIESTERASE"/>
    <property type="match status" value="1"/>
</dbReference>
<dbReference type="InterPro" id="IPR023174">
    <property type="entry name" value="PDEase_CS"/>
</dbReference>
<dbReference type="Proteomes" id="UP000494165">
    <property type="component" value="Unassembled WGS sequence"/>
</dbReference>
<dbReference type="Pfam" id="PF01590">
    <property type="entry name" value="GAF"/>
    <property type="match status" value="1"/>
</dbReference>
<dbReference type="InterPro" id="IPR003607">
    <property type="entry name" value="HD/PDEase_dom"/>
</dbReference>
<dbReference type="FunFam" id="3.30.450.40:FF:000007">
    <property type="entry name" value="Phosphodiesterase"/>
    <property type="match status" value="1"/>
</dbReference>
<dbReference type="PRINTS" id="PR00387">
    <property type="entry name" value="PDIESTERASE1"/>
</dbReference>
<feature type="binding site" evidence="6">
    <location>
        <begin position="433"/>
        <end position="437"/>
    </location>
    <ligand>
        <name>AMP</name>
        <dbReference type="ChEBI" id="CHEBI:456215"/>
    </ligand>
</feature>
<dbReference type="AlphaFoldDB" id="A0A8S1CFS2"/>
<dbReference type="InterPro" id="IPR029016">
    <property type="entry name" value="GAF-like_dom_sf"/>
</dbReference>
<gene>
    <name evidence="10" type="ORF">CLODIP_2_CD06881</name>
</gene>
<evidence type="ECO:0000256" key="6">
    <source>
        <dbReference type="PIRSR" id="PIRSR623088-2"/>
    </source>
</evidence>
<reference evidence="10 11" key="1">
    <citation type="submission" date="2020-04" db="EMBL/GenBank/DDBJ databases">
        <authorList>
            <person name="Alioto T."/>
            <person name="Alioto T."/>
            <person name="Gomez Garrido J."/>
        </authorList>
    </citation>
    <scope>NUCLEOTIDE SEQUENCE [LARGE SCALE GENOMIC DNA]</scope>
</reference>
<evidence type="ECO:0000256" key="1">
    <source>
        <dbReference type="ARBA" id="ARBA00007648"/>
    </source>
</evidence>
<dbReference type="InterPro" id="IPR023088">
    <property type="entry name" value="PDEase"/>
</dbReference>
<evidence type="ECO:0000256" key="7">
    <source>
        <dbReference type="PIRSR" id="PIRSR623088-3"/>
    </source>
</evidence>
<dbReference type="EMBL" id="CADEPI010000014">
    <property type="protein sequence ID" value="CAB3364129.1"/>
    <property type="molecule type" value="Genomic_DNA"/>
</dbReference>
<dbReference type="GO" id="GO:0004114">
    <property type="term" value="F:3',5'-cyclic-nucleotide phosphodiesterase activity"/>
    <property type="evidence" value="ECO:0007669"/>
    <property type="project" value="InterPro"/>
</dbReference>
<dbReference type="FunFam" id="1.10.1300.10:FF:000003">
    <property type="entry name" value="Phosphodiesterase"/>
    <property type="match status" value="1"/>
</dbReference>
<comment type="caution">
    <text evidence="10">The sequence shown here is derived from an EMBL/GenBank/DDBJ whole genome shotgun (WGS) entry which is preliminary data.</text>
</comment>
<feature type="binding site" evidence="7">
    <location>
        <position position="476"/>
    </location>
    <ligand>
        <name>Zn(2+)</name>
        <dbReference type="ChEBI" id="CHEBI:29105"/>
        <label>2</label>
    </ligand>
</feature>
<organism evidence="10 11">
    <name type="scientific">Cloeon dipterum</name>
    <dbReference type="NCBI Taxonomy" id="197152"/>
    <lineage>
        <taxon>Eukaryota</taxon>
        <taxon>Metazoa</taxon>
        <taxon>Ecdysozoa</taxon>
        <taxon>Arthropoda</taxon>
        <taxon>Hexapoda</taxon>
        <taxon>Insecta</taxon>
        <taxon>Pterygota</taxon>
        <taxon>Palaeoptera</taxon>
        <taxon>Ephemeroptera</taxon>
        <taxon>Pisciforma</taxon>
        <taxon>Baetidae</taxon>
        <taxon>Cloeon</taxon>
    </lineage>
</organism>
<dbReference type="GO" id="GO:0007165">
    <property type="term" value="P:signal transduction"/>
    <property type="evidence" value="ECO:0007669"/>
    <property type="project" value="InterPro"/>
</dbReference>
<evidence type="ECO:0000313" key="10">
    <source>
        <dbReference type="EMBL" id="CAB3364129.1"/>
    </source>
</evidence>
<evidence type="ECO:0000256" key="2">
    <source>
        <dbReference type="ARBA" id="ARBA00022535"/>
    </source>
</evidence>
<comment type="cofactor">
    <cofactor evidence="8">
        <name>a divalent metal cation</name>
        <dbReference type="ChEBI" id="CHEBI:60240"/>
    </cofactor>
    <text evidence="8">Binds 2 divalent metal cations per subunit. Site 1 may preferentially bind zinc ions, while site 2 has a preference for magnesium and/or manganese ions.</text>
</comment>
<evidence type="ECO:0000256" key="3">
    <source>
        <dbReference type="ARBA" id="ARBA00022723"/>
    </source>
</evidence>
<feature type="binding site" evidence="6">
    <location>
        <position position="587"/>
    </location>
    <ligand>
        <name>AMP</name>
        <dbReference type="ChEBI" id="CHEBI:456215"/>
    </ligand>
</feature>
<dbReference type="PROSITE" id="PS51845">
    <property type="entry name" value="PDEASE_I_2"/>
    <property type="match status" value="1"/>
</dbReference>
<sequence length="713" mass="80166">MSCPQRLLGLCASLHDRESKVLQVKINAFLQEESGAKCVLIAPIFADIGEVLVQVISDRALPQEMRFPLSTHVLGLASVSSPVSLADLPAASLSELSQLLGFEPETYLSVCIRHPESQVASLVVCLVDFPDTSLPDTLIGIAESCCLTLLGIIINTMSYEREKRLKNQCQSLLTVAKNLFTHLGDMDVLLREIMMEAQKLTNAERCSLFLLDHAHNELVAKVFDGIPTKGENESCEEVRISINQGIAGHVALKGELLNIQDAYSHPLFYKGIDEATGFVTRNILCIPIKNENQVIGVAQLCNKINGLEFTAADEEIATAFSIFCGISIMSSLMYKKVQDEQSRSKLCNELMMYHMEVRAEDILRLAQTAVPALNEQFCSFEFFPRDIPDDETPALVLAMFDDLGLTQRWRIRRDVLAKAVLLAKKGYRDLPYHNWTHAFSVTHFAFLLLKNLKPMELGYLTELEGLALLFSCICHDLDHRGTTNSFQVKADTVLAELYSSAGSVMEMHHLTQTIRILNTDGCNIFQNLIEEEYKQMLCLIKEIILGTDLAKHLSIVEEYNQLVTTGFDKDNDYHRKLLLTLFMTCCDLSDQTKAWPLSKKTAVLVYEEFFTQGDQEKEKGSKPIEMMDREKACIPKLQLQFLDDIVLPTYKVLGSLMGEARVLIDILQRNYACWQKASEIFTSRWPEGGVSICILEDEALEKEVMASFERVSQ</sequence>
<feature type="domain" description="PDEase" evidence="9">
    <location>
        <begin position="357"/>
        <end position="681"/>
    </location>
</feature>
<dbReference type="CDD" id="cd00077">
    <property type="entry name" value="HDc"/>
    <property type="match status" value="1"/>
</dbReference>
<accession>A0A8S1CFS2</accession>
<dbReference type="Pfam" id="PF00233">
    <property type="entry name" value="PDEase_I"/>
    <property type="match status" value="1"/>
</dbReference>
<dbReference type="SMART" id="SM00065">
    <property type="entry name" value="GAF"/>
    <property type="match status" value="1"/>
</dbReference>
<keyword evidence="2" id="KW-0140">cGMP</keyword>
<dbReference type="EC" id="3.1.4.-" evidence="8"/>
<feature type="binding site" evidence="6">
    <location>
        <position position="476"/>
    </location>
    <ligand>
        <name>AMP</name>
        <dbReference type="ChEBI" id="CHEBI:456215"/>
    </ligand>
</feature>
<dbReference type="SUPFAM" id="SSF55781">
    <property type="entry name" value="GAF domain-like"/>
    <property type="match status" value="2"/>
</dbReference>
<protein>
    <recommendedName>
        <fullName evidence="8">Phosphodiesterase</fullName>
        <ecNumber evidence="8">3.1.4.-</ecNumber>
    </recommendedName>
</protein>
<keyword evidence="4 8" id="KW-0378">Hydrolase</keyword>
<comment type="similarity">
    <text evidence="1 8">Belongs to the cyclic nucleotide phosphodiesterase family.</text>
</comment>
<dbReference type="InterPro" id="IPR003018">
    <property type="entry name" value="GAF"/>
</dbReference>
<evidence type="ECO:0000259" key="9">
    <source>
        <dbReference type="PROSITE" id="PS51845"/>
    </source>
</evidence>
<dbReference type="PROSITE" id="PS00126">
    <property type="entry name" value="PDEASE_I_1"/>
    <property type="match status" value="1"/>
</dbReference>
<name>A0A8S1CFS2_9INSE</name>
<dbReference type="OrthoDB" id="295473at2759"/>
<proteinExistence type="inferred from homology"/>
<feature type="binding site" evidence="7">
    <location>
        <position position="437"/>
    </location>
    <ligand>
        <name>Zn(2+)</name>
        <dbReference type="ChEBI" id="CHEBI:29105"/>
        <label>1</label>
    </ligand>
</feature>
<evidence type="ECO:0000256" key="4">
    <source>
        <dbReference type="ARBA" id="ARBA00022801"/>
    </source>
</evidence>
<feature type="binding site" evidence="7">
    <location>
        <position position="476"/>
    </location>
    <ligand>
        <name>Zn(2+)</name>
        <dbReference type="ChEBI" id="CHEBI:29105"/>
        <label>1</label>
    </ligand>
</feature>
<dbReference type="SUPFAM" id="SSF109604">
    <property type="entry name" value="HD-domain/PDEase-like"/>
    <property type="match status" value="1"/>
</dbReference>
<dbReference type="GO" id="GO:0046872">
    <property type="term" value="F:metal ion binding"/>
    <property type="evidence" value="ECO:0007669"/>
    <property type="project" value="UniProtKB-KW"/>
</dbReference>
<feature type="binding site" evidence="6">
    <location>
        <position position="638"/>
    </location>
    <ligand>
        <name>AMP</name>
        <dbReference type="ChEBI" id="CHEBI:456215"/>
    </ligand>
</feature>